<feature type="domain" description="Response regulatory" evidence="2">
    <location>
        <begin position="7"/>
        <end position="135"/>
    </location>
</feature>
<dbReference type="InterPro" id="IPR052893">
    <property type="entry name" value="TCS_response_regulator"/>
</dbReference>
<dbReference type="Gene3D" id="3.40.50.2300">
    <property type="match status" value="1"/>
</dbReference>
<dbReference type="Proteomes" id="UP001356704">
    <property type="component" value="Unassembled WGS sequence"/>
</dbReference>
<keyword evidence="1" id="KW-0597">Phosphoprotein</keyword>
<evidence type="ECO:0000259" key="2">
    <source>
        <dbReference type="PROSITE" id="PS50110"/>
    </source>
</evidence>
<dbReference type="PROSITE" id="PS50110">
    <property type="entry name" value="RESPONSE_REGULATORY"/>
    <property type="match status" value="1"/>
</dbReference>
<reference evidence="3 4" key="1">
    <citation type="submission" date="2024-02" db="EMBL/GenBank/DDBJ databases">
        <title>Winogradskyella poriferorum JCM 12885.</title>
        <authorList>
            <person name="Zhang D.-F."/>
            <person name="Fu Z.-Y."/>
        </authorList>
    </citation>
    <scope>NUCLEOTIDE SEQUENCE [LARGE SCALE GENOMIC DNA]</scope>
    <source>
        <strain evidence="3 4">JCM 12885</strain>
    </source>
</reference>
<dbReference type="InterPro" id="IPR001789">
    <property type="entry name" value="Sig_transdc_resp-reg_receiver"/>
</dbReference>
<protein>
    <submittedName>
        <fullName evidence="3">Response regulator</fullName>
    </submittedName>
</protein>
<dbReference type="RefSeq" id="WP_331810087.1">
    <property type="nucleotide sequence ID" value="NZ_JAZHOU010000003.1"/>
</dbReference>
<dbReference type="InterPro" id="IPR011006">
    <property type="entry name" value="CheY-like_superfamily"/>
</dbReference>
<evidence type="ECO:0000313" key="3">
    <source>
        <dbReference type="EMBL" id="MEF3079322.1"/>
    </source>
</evidence>
<gene>
    <name evidence="3" type="ORF">V1468_09915</name>
</gene>
<comment type="caution">
    <text evidence="3">The sequence shown here is derived from an EMBL/GenBank/DDBJ whole genome shotgun (WGS) entry which is preliminary data.</text>
</comment>
<dbReference type="PANTHER" id="PTHR44520:SF2">
    <property type="entry name" value="RESPONSE REGULATOR RCP1"/>
    <property type="match status" value="1"/>
</dbReference>
<feature type="modified residue" description="4-aspartylphosphate" evidence="1">
    <location>
        <position position="65"/>
    </location>
</feature>
<dbReference type="SUPFAM" id="SSF52172">
    <property type="entry name" value="CheY-like"/>
    <property type="match status" value="1"/>
</dbReference>
<organism evidence="3 4">
    <name type="scientific">Winogradskyella poriferorum</name>
    <dbReference type="NCBI Taxonomy" id="307627"/>
    <lineage>
        <taxon>Bacteria</taxon>
        <taxon>Pseudomonadati</taxon>
        <taxon>Bacteroidota</taxon>
        <taxon>Flavobacteriia</taxon>
        <taxon>Flavobacteriales</taxon>
        <taxon>Flavobacteriaceae</taxon>
        <taxon>Winogradskyella</taxon>
    </lineage>
</organism>
<name>A0ABU7W5T2_9FLAO</name>
<dbReference type="SMART" id="SM00448">
    <property type="entry name" value="REC"/>
    <property type="match status" value="1"/>
</dbReference>
<evidence type="ECO:0000256" key="1">
    <source>
        <dbReference type="PROSITE-ProRule" id="PRU00169"/>
    </source>
</evidence>
<dbReference type="Pfam" id="PF00072">
    <property type="entry name" value="Response_reg"/>
    <property type="match status" value="1"/>
</dbReference>
<proteinExistence type="predicted"/>
<sequence>MRNDVLNICIVDDDNIYQFAMGRILKSMEDVPKQIITFSDGEEAIEYFEKQINTQSSLPDVLLLDINMPIMDGFQFLEAYNKLKSKIKQRIAIYMISSSVDPVDIETANKFDCIIDYVTKPLKSAVLKDIIKKHYAA</sequence>
<dbReference type="EMBL" id="JAZHOU010000003">
    <property type="protein sequence ID" value="MEF3079322.1"/>
    <property type="molecule type" value="Genomic_DNA"/>
</dbReference>
<evidence type="ECO:0000313" key="4">
    <source>
        <dbReference type="Proteomes" id="UP001356704"/>
    </source>
</evidence>
<keyword evidence="4" id="KW-1185">Reference proteome</keyword>
<dbReference type="PANTHER" id="PTHR44520">
    <property type="entry name" value="RESPONSE REGULATOR RCP1-RELATED"/>
    <property type="match status" value="1"/>
</dbReference>
<accession>A0ABU7W5T2</accession>